<feature type="transmembrane region" description="Helical" evidence="10">
    <location>
        <begin position="281"/>
        <end position="304"/>
    </location>
</feature>
<comment type="caution">
    <text evidence="13">The sequence shown here is derived from an EMBL/GenBank/DDBJ whole genome shotgun (WGS) entry which is preliminary data.</text>
</comment>
<evidence type="ECO:0000256" key="2">
    <source>
        <dbReference type="ARBA" id="ARBA00022448"/>
    </source>
</evidence>
<feature type="transmembrane region" description="Helical" evidence="10">
    <location>
        <begin position="94"/>
        <end position="112"/>
    </location>
</feature>
<feature type="transmembrane region" description="Helical" evidence="10">
    <location>
        <begin position="174"/>
        <end position="191"/>
    </location>
</feature>
<dbReference type="AlphaFoldDB" id="A0A6B0YXT7"/>
<dbReference type="SMART" id="SM00382">
    <property type="entry name" value="AAA"/>
    <property type="match status" value="1"/>
</dbReference>
<feature type="transmembrane region" description="Helical" evidence="10">
    <location>
        <begin position="197"/>
        <end position="217"/>
    </location>
</feature>
<name>A0A6B0YXT7_9CHLR</name>
<dbReference type="Pfam" id="PF00005">
    <property type="entry name" value="ABC_tran"/>
    <property type="match status" value="1"/>
</dbReference>
<dbReference type="Pfam" id="PF00664">
    <property type="entry name" value="ABC_membrane"/>
    <property type="match status" value="1"/>
</dbReference>
<evidence type="ECO:0000256" key="7">
    <source>
        <dbReference type="ARBA" id="ARBA00022989"/>
    </source>
</evidence>
<evidence type="ECO:0000256" key="6">
    <source>
        <dbReference type="ARBA" id="ARBA00022840"/>
    </source>
</evidence>
<dbReference type="PROSITE" id="PS50929">
    <property type="entry name" value="ABC_TM1F"/>
    <property type="match status" value="1"/>
</dbReference>
<dbReference type="Gene3D" id="3.40.50.300">
    <property type="entry name" value="P-loop containing nucleotide triphosphate hydrolases"/>
    <property type="match status" value="1"/>
</dbReference>
<sequence>MRPLRRIWSALGLRSEENGEEESGNKGIRLEYDLQNTLTTNRFVGLWRMASGFRTIYLFAVVAAGLAALSRSAVFYLLRYFVDDVLAGPELRWQIPWVAAGVTALALLQGLFSYGMGRLAAQTAEGIARRLRNYLYDHIQRLTFTYHDTMQTGELIQRATSDVDTLRRLFQDQLIGLGSTCLLFLVNLSALALLHGWLALLSVPVLPVVSIASFFFFRRMEKVYESYQSQDAAVSNRLQERLTGVRVVKAFARQSYEIDRFEEENQEKLRRGLRMANYHTFFWPVIELLTGGQVLFGTAMAAFLALNGEISLGTFVAFTGLLIVTIWPVQGVGRLVAHIATGLVSLNRVQEIIRKDREQLEEGSAPSNERLRGALQFRNVQFAYETAEAEQNVEVKKTEEVSQDPKAARRKAFAERGYVLRDINFDAEPGQVVGLLGATGSGKSSFVNLLPRFYDYSGGSIVLDGEELRNYPRGFLRGQIGIVQQEPFLFSTTIRNNIAFGVGRDVSDEELEAAARAAAIHDVIMSFPKGYDTLVGERGVTLSGGQKQRVTIARTLLKDPAVLLLDDATSSVDTETDAAIREALRRLMKGRTTFIIAHRVQSVMMADQILVMEAGRIIQRGSHQELVSQPGVYRRIYELQVQIEADLEREIAEVVAAAETKLEGLVERRPIPADNAASPEPELPHSATKD</sequence>
<dbReference type="GO" id="GO:0005886">
    <property type="term" value="C:plasma membrane"/>
    <property type="evidence" value="ECO:0007669"/>
    <property type="project" value="UniProtKB-SubCell"/>
</dbReference>
<dbReference type="GO" id="GO:0016887">
    <property type="term" value="F:ATP hydrolysis activity"/>
    <property type="evidence" value="ECO:0007669"/>
    <property type="project" value="InterPro"/>
</dbReference>
<evidence type="ECO:0000256" key="1">
    <source>
        <dbReference type="ARBA" id="ARBA00004651"/>
    </source>
</evidence>
<evidence type="ECO:0000256" key="9">
    <source>
        <dbReference type="SAM" id="MobiDB-lite"/>
    </source>
</evidence>
<comment type="subcellular location">
    <subcellularLocation>
        <location evidence="1">Cell membrane</location>
        <topology evidence="1">Multi-pass membrane protein</topology>
    </subcellularLocation>
</comment>
<evidence type="ECO:0000259" key="12">
    <source>
        <dbReference type="PROSITE" id="PS50929"/>
    </source>
</evidence>
<dbReference type="GO" id="GO:0005524">
    <property type="term" value="F:ATP binding"/>
    <property type="evidence" value="ECO:0007669"/>
    <property type="project" value="UniProtKB-KW"/>
</dbReference>
<dbReference type="InterPro" id="IPR027417">
    <property type="entry name" value="P-loop_NTPase"/>
</dbReference>
<evidence type="ECO:0000256" key="10">
    <source>
        <dbReference type="SAM" id="Phobius"/>
    </source>
</evidence>
<dbReference type="InterPro" id="IPR003593">
    <property type="entry name" value="AAA+_ATPase"/>
</dbReference>
<dbReference type="InterPro" id="IPR036640">
    <property type="entry name" value="ABC1_TM_sf"/>
</dbReference>
<dbReference type="Gene3D" id="1.20.1560.10">
    <property type="entry name" value="ABC transporter type 1, transmembrane domain"/>
    <property type="match status" value="1"/>
</dbReference>
<evidence type="ECO:0000256" key="4">
    <source>
        <dbReference type="ARBA" id="ARBA00022692"/>
    </source>
</evidence>
<organism evidence="13">
    <name type="scientific">Caldilineaceae bacterium SB0664_bin_27</name>
    <dbReference type="NCBI Taxonomy" id="2605260"/>
    <lineage>
        <taxon>Bacteria</taxon>
        <taxon>Bacillati</taxon>
        <taxon>Chloroflexota</taxon>
        <taxon>Caldilineae</taxon>
        <taxon>Caldilineales</taxon>
        <taxon>Caldilineaceae</taxon>
    </lineage>
</organism>
<protein>
    <submittedName>
        <fullName evidence="13">ABC transporter ATP-binding protein</fullName>
    </submittedName>
</protein>
<reference evidence="13" key="1">
    <citation type="submission" date="2019-09" db="EMBL/GenBank/DDBJ databases">
        <title>Characterisation of the sponge microbiome using genome-centric metagenomics.</title>
        <authorList>
            <person name="Engelberts J.P."/>
            <person name="Robbins S.J."/>
            <person name="De Goeij J.M."/>
            <person name="Aranda M."/>
            <person name="Bell S.C."/>
            <person name="Webster N.S."/>
        </authorList>
    </citation>
    <scope>NUCLEOTIDE SEQUENCE</scope>
    <source>
        <strain evidence="13">SB0664_bin_27</strain>
    </source>
</reference>
<keyword evidence="2" id="KW-0813">Transport</keyword>
<keyword evidence="7 10" id="KW-1133">Transmembrane helix</keyword>
<feature type="transmembrane region" description="Helical" evidence="10">
    <location>
        <begin position="56"/>
        <end position="82"/>
    </location>
</feature>
<accession>A0A6B0YXT7</accession>
<feature type="domain" description="ABC transmembrane type-1" evidence="12">
    <location>
        <begin position="58"/>
        <end position="341"/>
    </location>
</feature>
<dbReference type="SUPFAM" id="SSF52540">
    <property type="entry name" value="P-loop containing nucleoside triphosphate hydrolases"/>
    <property type="match status" value="1"/>
</dbReference>
<keyword evidence="3" id="KW-1003">Cell membrane</keyword>
<dbReference type="InterPro" id="IPR003439">
    <property type="entry name" value="ABC_transporter-like_ATP-bd"/>
</dbReference>
<proteinExistence type="predicted"/>
<evidence type="ECO:0000256" key="8">
    <source>
        <dbReference type="ARBA" id="ARBA00023136"/>
    </source>
</evidence>
<dbReference type="PANTHER" id="PTHR43394:SF1">
    <property type="entry name" value="ATP-BINDING CASSETTE SUB-FAMILY B MEMBER 10, MITOCHONDRIAL"/>
    <property type="match status" value="1"/>
</dbReference>
<keyword evidence="5" id="KW-0547">Nucleotide-binding</keyword>
<evidence type="ECO:0000259" key="11">
    <source>
        <dbReference type="PROSITE" id="PS50893"/>
    </source>
</evidence>
<evidence type="ECO:0000313" key="13">
    <source>
        <dbReference type="EMBL" id="MXY95850.1"/>
    </source>
</evidence>
<dbReference type="EMBL" id="VXRG01000175">
    <property type="protein sequence ID" value="MXY95850.1"/>
    <property type="molecule type" value="Genomic_DNA"/>
</dbReference>
<dbReference type="CDD" id="cd18542">
    <property type="entry name" value="ABC_6TM_YknU_like"/>
    <property type="match status" value="1"/>
</dbReference>
<evidence type="ECO:0000256" key="3">
    <source>
        <dbReference type="ARBA" id="ARBA00022475"/>
    </source>
</evidence>
<dbReference type="PROSITE" id="PS00211">
    <property type="entry name" value="ABC_TRANSPORTER_1"/>
    <property type="match status" value="1"/>
</dbReference>
<dbReference type="PANTHER" id="PTHR43394">
    <property type="entry name" value="ATP-DEPENDENT PERMEASE MDL1, MITOCHONDRIAL"/>
    <property type="match status" value="1"/>
</dbReference>
<dbReference type="InterPro" id="IPR017871">
    <property type="entry name" value="ABC_transporter-like_CS"/>
</dbReference>
<dbReference type="GO" id="GO:0015421">
    <property type="term" value="F:ABC-type oligopeptide transporter activity"/>
    <property type="evidence" value="ECO:0007669"/>
    <property type="project" value="TreeGrafter"/>
</dbReference>
<feature type="domain" description="ABC transporter" evidence="11">
    <location>
        <begin position="396"/>
        <end position="639"/>
    </location>
</feature>
<dbReference type="FunFam" id="3.40.50.300:FF:000221">
    <property type="entry name" value="Multidrug ABC transporter ATP-binding protein"/>
    <property type="match status" value="1"/>
</dbReference>
<dbReference type="InterPro" id="IPR011527">
    <property type="entry name" value="ABC1_TM_dom"/>
</dbReference>
<dbReference type="PROSITE" id="PS50893">
    <property type="entry name" value="ABC_TRANSPORTER_2"/>
    <property type="match status" value="1"/>
</dbReference>
<feature type="region of interest" description="Disordered" evidence="9">
    <location>
        <begin position="666"/>
        <end position="690"/>
    </location>
</feature>
<keyword evidence="8 10" id="KW-0472">Membrane</keyword>
<keyword evidence="6 13" id="KW-0067">ATP-binding</keyword>
<keyword evidence="4 10" id="KW-0812">Transmembrane</keyword>
<evidence type="ECO:0000256" key="5">
    <source>
        <dbReference type="ARBA" id="ARBA00022741"/>
    </source>
</evidence>
<gene>
    <name evidence="13" type="ORF">F4Y42_20615</name>
</gene>
<dbReference type="InterPro" id="IPR039421">
    <property type="entry name" value="Type_1_exporter"/>
</dbReference>
<dbReference type="SUPFAM" id="SSF90123">
    <property type="entry name" value="ABC transporter transmembrane region"/>
    <property type="match status" value="1"/>
</dbReference>